<keyword evidence="2" id="KW-1185">Reference proteome</keyword>
<dbReference type="RefSeq" id="WP_209666938.1">
    <property type="nucleotide sequence ID" value="NZ_JAGGMS010000001.1"/>
</dbReference>
<sequence>MTASAWGNPVVGGRVLQQHRLRRLDACTPAMLGIESAPAGHNPSSGDTDYVVRTHDSALRARLASAKNGVSTVVTMTGSMMAGKKRSAWEAIKDGAFMSQGWVLWPLFHPATPEELSAVLPCLPPRSILWLPQLERYFPGRSPAEDDRLALALRTLLHDERRAPIVVLLTTSTRHWRALSIPDNSGVRAPAEHLRRLLYGSDIAVPSSFTSDEMARARQSPHPGVAEAAQRCHDGEVVQYLAVVPYLRARFDNLLKPERAVLDTALDLRRLGHSPWMSKQLLEQACGLDASLGDSAFVDAIGSLLEPNAAGESILVERTTASARGRSVEYRVHEWVERHGIRQRATLVFRSGLLDALSEHADPACRVDLSAQCEARGMLREAVGFALQYTDERAGWRRAGTLLQSPGWIDDAIACLRQAVLMGDAEALRSLYRLCVEQGRLGDLADWWPRLTPEETAQTWLILGHVHTSLGRSPRKSYQRAALAGDDSAMAIAAAIMAEEGKLTEAVQWLVSLATEGRFRALRACLMSCVCGVSCGR</sequence>
<organism evidence="1 2">
    <name type="scientific">Amycolatopsis magusensis</name>
    <dbReference type="NCBI Taxonomy" id="882444"/>
    <lineage>
        <taxon>Bacteria</taxon>
        <taxon>Bacillati</taxon>
        <taxon>Actinomycetota</taxon>
        <taxon>Actinomycetes</taxon>
        <taxon>Pseudonocardiales</taxon>
        <taxon>Pseudonocardiaceae</taxon>
        <taxon>Amycolatopsis</taxon>
    </lineage>
</organism>
<name>A0ABS4PX03_9PSEU</name>
<evidence type="ECO:0000313" key="2">
    <source>
        <dbReference type="Proteomes" id="UP000741013"/>
    </source>
</evidence>
<evidence type="ECO:0000313" key="1">
    <source>
        <dbReference type="EMBL" id="MBP2183838.1"/>
    </source>
</evidence>
<protein>
    <recommendedName>
        <fullName evidence="3">Tetratricopeptide repeat-containing protein</fullName>
    </recommendedName>
</protein>
<evidence type="ECO:0008006" key="3">
    <source>
        <dbReference type="Google" id="ProtNLM"/>
    </source>
</evidence>
<comment type="caution">
    <text evidence="1">The sequence shown here is derived from an EMBL/GenBank/DDBJ whole genome shotgun (WGS) entry which is preliminary data.</text>
</comment>
<dbReference type="Gene3D" id="1.25.40.10">
    <property type="entry name" value="Tetratricopeptide repeat domain"/>
    <property type="match status" value="1"/>
</dbReference>
<dbReference type="InterPro" id="IPR011990">
    <property type="entry name" value="TPR-like_helical_dom_sf"/>
</dbReference>
<dbReference type="Proteomes" id="UP000741013">
    <property type="component" value="Unassembled WGS sequence"/>
</dbReference>
<proteinExistence type="predicted"/>
<reference evidence="1 2" key="1">
    <citation type="submission" date="2021-03" db="EMBL/GenBank/DDBJ databases">
        <title>Sequencing the genomes of 1000 actinobacteria strains.</title>
        <authorList>
            <person name="Klenk H.-P."/>
        </authorList>
    </citation>
    <scope>NUCLEOTIDE SEQUENCE [LARGE SCALE GENOMIC DNA]</scope>
    <source>
        <strain evidence="1 2">DSM 45510</strain>
    </source>
</reference>
<dbReference type="EMBL" id="JAGGMS010000001">
    <property type="protein sequence ID" value="MBP2183838.1"/>
    <property type="molecule type" value="Genomic_DNA"/>
</dbReference>
<gene>
    <name evidence="1" type="ORF">JOM49_005364</name>
</gene>
<accession>A0ABS4PX03</accession>